<keyword evidence="2" id="KW-0378">Hydrolase</keyword>
<dbReference type="AlphaFoldDB" id="A0A2S8F8M4"/>
<sequence>MGRGPVPSTTIGSCYDDDDDEKSNAPTSGPSFKTWNEFQAGTKGQFASRAEAAKAWDTNMHANGIATGTVCRSAAKRNFLKGLLDDPNAPSWMRPWLEKGKVPPGYDVDHIKPLSIGGADASSVMRLQSRELHKLHHKCYRPWE</sequence>
<dbReference type="GO" id="GO:0004519">
    <property type="term" value="F:endonuclease activity"/>
    <property type="evidence" value="ECO:0007669"/>
    <property type="project" value="UniProtKB-KW"/>
</dbReference>
<gene>
    <name evidence="2" type="ORF">C5Y83_28125</name>
</gene>
<protein>
    <submittedName>
        <fullName evidence="2">HNH endonuclease</fullName>
    </submittedName>
</protein>
<dbReference type="EMBL" id="PUHY01000016">
    <property type="protein sequence ID" value="PQO28480.1"/>
    <property type="molecule type" value="Genomic_DNA"/>
</dbReference>
<evidence type="ECO:0000313" key="2">
    <source>
        <dbReference type="EMBL" id="PQO28480.1"/>
    </source>
</evidence>
<comment type="caution">
    <text evidence="2">The sequence shown here is derived from an EMBL/GenBank/DDBJ whole genome shotgun (WGS) entry which is preliminary data.</text>
</comment>
<proteinExistence type="predicted"/>
<feature type="region of interest" description="Disordered" evidence="1">
    <location>
        <begin position="1"/>
        <end position="36"/>
    </location>
</feature>
<reference evidence="2 3" key="1">
    <citation type="submission" date="2018-02" db="EMBL/GenBank/DDBJ databases">
        <title>Comparative genomes isolates from brazilian mangrove.</title>
        <authorList>
            <person name="Araujo J.E."/>
            <person name="Taketani R.G."/>
            <person name="Silva M.C.P."/>
            <person name="Loureco M.V."/>
            <person name="Andreote F.D."/>
        </authorList>
    </citation>
    <scope>NUCLEOTIDE SEQUENCE [LARGE SCALE GENOMIC DNA]</scope>
    <source>
        <strain evidence="2 3">Hex-1 MGV</strain>
    </source>
</reference>
<evidence type="ECO:0000256" key="1">
    <source>
        <dbReference type="SAM" id="MobiDB-lite"/>
    </source>
</evidence>
<evidence type="ECO:0000313" key="3">
    <source>
        <dbReference type="Proteomes" id="UP000238322"/>
    </source>
</evidence>
<keyword evidence="2" id="KW-0255">Endonuclease</keyword>
<dbReference type="CDD" id="cd00085">
    <property type="entry name" value="HNHc"/>
    <property type="match status" value="1"/>
</dbReference>
<organism evidence="2 3">
    <name type="scientific">Blastopirellula marina</name>
    <dbReference type="NCBI Taxonomy" id="124"/>
    <lineage>
        <taxon>Bacteria</taxon>
        <taxon>Pseudomonadati</taxon>
        <taxon>Planctomycetota</taxon>
        <taxon>Planctomycetia</taxon>
        <taxon>Pirellulales</taxon>
        <taxon>Pirellulaceae</taxon>
        <taxon>Blastopirellula</taxon>
    </lineage>
</organism>
<accession>A0A2S8F8M4</accession>
<dbReference type="InterPro" id="IPR003615">
    <property type="entry name" value="HNH_nuc"/>
</dbReference>
<dbReference type="Proteomes" id="UP000238322">
    <property type="component" value="Unassembled WGS sequence"/>
</dbReference>
<feature type="compositionally biased region" description="Polar residues" evidence="1">
    <location>
        <begin position="24"/>
        <end position="36"/>
    </location>
</feature>
<name>A0A2S8F8M4_9BACT</name>
<keyword evidence="2" id="KW-0540">Nuclease</keyword>